<dbReference type="Gene3D" id="3.40.50.1820">
    <property type="entry name" value="alpha/beta hydrolase"/>
    <property type="match status" value="1"/>
</dbReference>
<dbReference type="Pfam" id="PF00561">
    <property type="entry name" value="Abhydrolase_1"/>
    <property type="match status" value="1"/>
</dbReference>
<dbReference type="AlphaFoldDB" id="A0A2H9UQL3"/>
<proteinExistence type="predicted"/>
<dbReference type="PANTHER" id="PTHR43798">
    <property type="entry name" value="MONOACYLGLYCEROL LIPASE"/>
    <property type="match status" value="1"/>
</dbReference>
<organism evidence="3 4">
    <name type="scientific">Acinetobacter pseudolwoffii</name>
    <dbReference type="NCBI Taxonomy" id="2053287"/>
    <lineage>
        <taxon>Bacteria</taxon>
        <taxon>Pseudomonadati</taxon>
        <taxon>Pseudomonadota</taxon>
        <taxon>Gammaproteobacteria</taxon>
        <taxon>Moraxellales</taxon>
        <taxon>Moraxellaceae</taxon>
        <taxon>Acinetobacter</taxon>
    </lineage>
</organism>
<evidence type="ECO:0000256" key="1">
    <source>
        <dbReference type="ARBA" id="ARBA00022801"/>
    </source>
</evidence>
<dbReference type="InterPro" id="IPR029058">
    <property type="entry name" value="AB_hydrolase_fold"/>
</dbReference>
<evidence type="ECO:0000313" key="3">
    <source>
        <dbReference type="EMBL" id="PJI33987.1"/>
    </source>
</evidence>
<dbReference type="InterPro" id="IPR000073">
    <property type="entry name" value="AB_hydrolase_1"/>
</dbReference>
<reference evidence="3 4" key="1">
    <citation type="submission" date="2017-11" db="EMBL/GenBank/DDBJ databases">
        <authorList>
            <person name="Han C.G."/>
        </authorList>
    </citation>
    <scope>NUCLEOTIDE SEQUENCE [LARGE SCALE GENOMIC DNA]</scope>
    <source>
        <strain evidence="3 4">ANC 5347</strain>
    </source>
</reference>
<dbReference type="EMBL" id="PGOZ01000001">
    <property type="protein sequence ID" value="PJI33987.1"/>
    <property type="molecule type" value="Genomic_DNA"/>
</dbReference>
<dbReference type="PANTHER" id="PTHR43798:SF31">
    <property type="entry name" value="AB HYDROLASE SUPERFAMILY PROTEIN YCLE"/>
    <property type="match status" value="1"/>
</dbReference>
<gene>
    <name evidence="3" type="ORF">CU320_01215</name>
</gene>
<sequence length="310" mass="36016">MSFYRMPDGEQLFVREYGQGQPVLVLSGLGMLSWQWAAFLSPHKNRFRFIIPEWRGFGASKDCKILANLDAINCHWQDVRSVVDQLKFDRVIVIAYSMGATTLMHGLHSDHFSKRITAYLHIDQTPKIPVDDTWAFGLFGSKHDEFREILQQLSVLLAAHPQIQFIRDLDQTVRQQIGALWLRFIQLQNSHPYSLKVFEFLLHQPRFQSLLLPSSRMDYMAWYINNYLYHREDYREALTKLQCPVTFFSGAQSRLYPFEGQRLIAESLPQAKQVIFKKSGHTPLLTEPLKFSRELGVFLKENSQSSTSAV</sequence>
<evidence type="ECO:0000313" key="4">
    <source>
        <dbReference type="Proteomes" id="UP000242351"/>
    </source>
</evidence>
<dbReference type="SUPFAM" id="SSF53474">
    <property type="entry name" value="alpha/beta-Hydrolases"/>
    <property type="match status" value="1"/>
</dbReference>
<feature type="domain" description="AB hydrolase-1" evidence="2">
    <location>
        <begin position="22"/>
        <end position="288"/>
    </location>
</feature>
<evidence type="ECO:0000259" key="2">
    <source>
        <dbReference type="Pfam" id="PF00561"/>
    </source>
</evidence>
<dbReference type="InterPro" id="IPR050266">
    <property type="entry name" value="AB_hydrolase_sf"/>
</dbReference>
<dbReference type="RefSeq" id="WP_100357033.1">
    <property type="nucleotide sequence ID" value="NZ_PGOZ01000001.1"/>
</dbReference>
<dbReference type="GO" id="GO:0016020">
    <property type="term" value="C:membrane"/>
    <property type="evidence" value="ECO:0007669"/>
    <property type="project" value="TreeGrafter"/>
</dbReference>
<accession>A0A2H9UQL3</accession>
<dbReference type="Proteomes" id="UP000242351">
    <property type="component" value="Unassembled WGS sequence"/>
</dbReference>
<name>A0A2H9UQL3_9GAMM</name>
<keyword evidence="1 3" id="KW-0378">Hydrolase</keyword>
<protein>
    <submittedName>
        <fullName evidence="3">Alpha/beta hydrolase</fullName>
    </submittedName>
</protein>
<dbReference type="GO" id="GO:0016787">
    <property type="term" value="F:hydrolase activity"/>
    <property type="evidence" value="ECO:0007669"/>
    <property type="project" value="UniProtKB-KW"/>
</dbReference>
<comment type="caution">
    <text evidence="3">The sequence shown here is derived from an EMBL/GenBank/DDBJ whole genome shotgun (WGS) entry which is preliminary data.</text>
</comment>
<reference evidence="3 4" key="2">
    <citation type="submission" date="2017-12" db="EMBL/GenBank/DDBJ databases">
        <title>Revising the taxonomy of the Acinetobacter lwoffii group: the description of Acinetobacter pseudolwoffii sp. nov. and emended description of Acinetobacter lwoffii.</title>
        <authorList>
            <person name="Nemec A."/>
        </authorList>
    </citation>
    <scope>NUCLEOTIDE SEQUENCE [LARGE SCALE GENOMIC DNA]</scope>
    <source>
        <strain evidence="3 4">ANC 5347</strain>
    </source>
</reference>